<dbReference type="SMART" id="SM00408">
    <property type="entry name" value="IGc2"/>
    <property type="match status" value="6"/>
</dbReference>
<dbReference type="SMART" id="SM00409">
    <property type="entry name" value="IG"/>
    <property type="match status" value="6"/>
</dbReference>
<feature type="transmembrane region" description="Helical" evidence="5">
    <location>
        <begin position="1373"/>
        <end position="1397"/>
    </location>
</feature>
<evidence type="ECO:0000256" key="3">
    <source>
        <dbReference type="ARBA" id="ARBA00023319"/>
    </source>
</evidence>
<evidence type="ECO:0000259" key="6">
    <source>
        <dbReference type="PROSITE" id="PS50835"/>
    </source>
</evidence>
<comment type="caution">
    <text evidence="8">The sequence shown here is derived from an EMBL/GenBank/DDBJ whole genome shotgun (WGS) entry which is preliminary data.</text>
</comment>
<dbReference type="FunFam" id="2.60.40.10:FF:001223">
    <property type="entry name" value="Sidekick cell adhesion molecule 1"/>
    <property type="match status" value="1"/>
</dbReference>
<feature type="compositionally biased region" description="Basic and acidic residues" evidence="4">
    <location>
        <begin position="1645"/>
        <end position="1654"/>
    </location>
</feature>
<feature type="domain" description="Ig-like" evidence="6">
    <location>
        <begin position="357"/>
        <end position="450"/>
    </location>
</feature>
<dbReference type="InterPro" id="IPR013098">
    <property type="entry name" value="Ig_I-set"/>
</dbReference>
<keyword evidence="2" id="KW-1015">Disulfide bond</keyword>
<feature type="domain" description="Fibronectin type-III" evidence="7">
    <location>
        <begin position="1168"/>
        <end position="1269"/>
    </location>
</feature>
<dbReference type="FunFam" id="2.60.40.10:FF:000032">
    <property type="entry name" value="palladin isoform X1"/>
    <property type="match status" value="1"/>
</dbReference>
<feature type="compositionally biased region" description="Basic and acidic residues" evidence="4">
    <location>
        <begin position="1467"/>
        <end position="1509"/>
    </location>
</feature>
<dbReference type="InterPro" id="IPR013783">
    <property type="entry name" value="Ig-like_fold"/>
</dbReference>
<feature type="compositionally biased region" description="Basic and acidic residues" evidence="4">
    <location>
        <begin position="1450"/>
        <end position="1459"/>
    </location>
</feature>
<dbReference type="InterPro" id="IPR036116">
    <property type="entry name" value="FN3_sf"/>
</dbReference>
<dbReference type="PROSITE" id="PS50835">
    <property type="entry name" value="IG_LIKE"/>
    <property type="match status" value="5"/>
</dbReference>
<dbReference type="PANTHER" id="PTHR44170">
    <property type="entry name" value="PROTEIN SIDEKICK"/>
    <property type="match status" value="1"/>
</dbReference>
<keyword evidence="1" id="KW-0677">Repeat</keyword>
<dbReference type="Gene3D" id="2.60.40.10">
    <property type="entry name" value="Immunoglobulins"/>
    <property type="match status" value="11"/>
</dbReference>
<reference evidence="8" key="1">
    <citation type="journal article" date="2023" name="G3 (Bethesda)">
        <title>A reference genome for the long-term kleptoplast-retaining sea slug Elysia crispata morphotype clarki.</title>
        <authorList>
            <person name="Eastman K.E."/>
            <person name="Pendleton A.L."/>
            <person name="Shaikh M.A."/>
            <person name="Suttiyut T."/>
            <person name="Ogas R."/>
            <person name="Tomko P."/>
            <person name="Gavelis G."/>
            <person name="Widhalm J.R."/>
            <person name="Wisecaver J.H."/>
        </authorList>
    </citation>
    <scope>NUCLEOTIDE SEQUENCE</scope>
    <source>
        <strain evidence="8">ECLA1</strain>
    </source>
</reference>
<feature type="region of interest" description="Disordered" evidence="4">
    <location>
        <begin position="723"/>
        <end position="748"/>
    </location>
</feature>
<dbReference type="InterPro" id="IPR003961">
    <property type="entry name" value="FN3_dom"/>
</dbReference>
<dbReference type="Pfam" id="PF00041">
    <property type="entry name" value="fn3"/>
    <property type="match status" value="2"/>
</dbReference>
<dbReference type="GO" id="GO:0016020">
    <property type="term" value="C:membrane"/>
    <property type="evidence" value="ECO:0007669"/>
    <property type="project" value="UniProtKB-SubCell"/>
</dbReference>
<dbReference type="PROSITE" id="PS50853">
    <property type="entry name" value="FN3"/>
    <property type="match status" value="5"/>
</dbReference>
<dbReference type="CDD" id="cd00096">
    <property type="entry name" value="Ig"/>
    <property type="match status" value="1"/>
</dbReference>
<dbReference type="SMART" id="SM00060">
    <property type="entry name" value="FN3"/>
    <property type="match status" value="5"/>
</dbReference>
<feature type="compositionally biased region" description="Basic and acidic residues" evidence="4">
    <location>
        <begin position="1520"/>
        <end position="1549"/>
    </location>
</feature>
<organism evidence="8 9">
    <name type="scientific">Elysia crispata</name>
    <name type="common">lettuce slug</name>
    <dbReference type="NCBI Taxonomy" id="231223"/>
    <lineage>
        <taxon>Eukaryota</taxon>
        <taxon>Metazoa</taxon>
        <taxon>Spiralia</taxon>
        <taxon>Lophotrochozoa</taxon>
        <taxon>Mollusca</taxon>
        <taxon>Gastropoda</taxon>
        <taxon>Heterobranchia</taxon>
        <taxon>Euthyneura</taxon>
        <taxon>Panpulmonata</taxon>
        <taxon>Sacoglossa</taxon>
        <taxon>Placobranchoidea</taxon>
        <taxon>Plakobranchidae</taxon>
        <taxon>Elysia</taxon>
    </lineage>
</organism>
<keyword evidence="3" id="KW-0393">Immunoglobulin domain</keyword>
<dbReference type="EMBL" id="JAWDGP010007701">
    <property type="protein sequence ID" value="KAK3708272.1"/>
    <property type="molecule type" value="Genomic_DNA"/>
</dbReference>
<dbReference type="GO" id="GO:0098609">
    <property type="term" value="P:cell-cell adhesion"/>
    <property type="evidence" value="ECO:0007669"/>
    <property type="project" value="TreeGrafter"/>
</dbReference>
<sequence length="1661" mass="185890">MHYQLVEAHSFFKHCALIIFTRWRLLPSFRLSGRTAAVKTTMSRQLEILVLLATIHGVTGVTIPPKITDQSPVDIYYKVGESVKLKCKASGMPAPKYSWKRADAVFSPEGNEDRVVQMRDEGTIIINRPEDKDEGFYQCFAKNNFGVAATIKFNLRQAKLKGYSFSPPTTYVPRLGTSLSLPCPSPDSVPDAEIYWAVSSVPIQWDERLSVDYDDSLHFTYVDQEDAGKCFHCVATNNFMRMSVKGPLHCINPTGQLTMAPMRLVWPDSQYDSLGMIGESVSLKCIFAGYPTPTVYWTKKGSDRLSARVKTGNSGGQELVITNLQFEDKGTYVCSASKIQADRQLEMSIVLNVESRPEWVAKPQDVTLSVGGSAEFQCEGMGVPAVKVDWFINGETLEEALKKDKRLDKERFQSFKNKLVFQDVRLTDTMVVQCNVTNNNGFLWAEAFLNVLEEKPSILEVPENTKVAEGQNFKLTCKITGKPDPIITWFKDDIQVTGGRYMILESGSLVATTAVLSDAGNYRCHALNIHGEVEASATVIVRRKTVIEMAPKDLEVQNGVSAKFSCSGTTDPEEIAFLTTTWLKDGTAVELGTRMFENYQDSSLTISGTEERDTGTYECVVSNGLDNDTRSARLVITDRPLKCSRVDVVNNCARDNQAEISWMPGAFNNAPIQYYTVEYETTTYPNHWIFAVQANYTQVKTFIPLAPGLTYSFRVTSYNKIGPSPPSDPSTTFCQTRPSAPSQNPRNVRTIGDIPNMLHIEWTPVPPEHQGGPGFKYSLNVLRLGDAQSTVVSTLITDWRVFSYIMTGTGGAYIPYQIGLGSTNDVGNSTDSSQAIIGHTGEGMPVVSPYNLQVVESGSEYVTLQWEFDSSQIGKTSTKINGEFRGFKIQIWQKNKRVQTITNIDLPPEDFKSTSDTFSARLHHMKPNTALEARVAVLNNFYVSAPSEVVGFDSLSGGEYWILLALEVVGFDSLSGGEYWILLALEVVGFDSLSGGEYWILLALEVVGFDSLSGGEYWILLALEVVGFDSLSGGEYWILLALEVVGFDSLSGGEYWILLALEVVGFDSLSGGEYWILLALEVVGFDSLSGGEYWILLALEVVGFDSLSGGEYWILLALEVVGFDSLSGGEYWILLALEVVGFDSLSGGGEYWILLALEVVGFDSLSGVPGPVSYLEELNVGDQHINLQWRAPLDGNKDIIGYDIGFQEVHGLRLGKLQDRIPQIDDPFAATAVLGGLKPSTKYRIFVWARTDAGRSEPFFIERKTAKPGVPMIPRFKISDVGRHFINVTWWKDAYQDSGNVVLVEYMKKDGPEWISTNPDASKNWATLTLLEPGITYSVRIVVTNGASIRRLSETQDVKTRGNAKAYDVVENLGWFLAMLFAILLQILLTILFILCYRRGFRFQTMENQVETYTDKGQTYSGIPPYQSVIPRTSSAFQDQQQGFSNDYYKGTDGHDYSDHGGYGGHENSDDGRDGYEDHQYHYSDDDYGFKHREDDHYRGDYEDKHNEDYSDSNYPPYNEDTHQRRYPSEHSYEDYDMDPAEHGRRYPQHDMSYNSPSDSARGETREAGYRTESYRTDRPRDMKREEPRYYEDRAGSAREEHEAKGRSAGRYRDQANRDLVDELRERQSTGNRGTGYDSDQPSQEGRRSEDALKDYSGTLI</sequence>
<evidence type="ECO:0000313" key="9">
    <source>
        <dbReference type="Proteomes" id="UP001283361"/>
    </source>
</evidence>
<dbReference type="CDD" id="cd00063">
    <property type="entry name" value="FN3"/>
    <property type="match status" value="4"/>
</dbReference>
<dbReference type="SUPFAM" id="SSF49265">
    <property type="entry name" value="Fibronectin type III"/>
    <property type="match status" value="3"/>
</dbReference>
<dbReference type="InterPro" id="IPR003599">
    <property type="entry name" value="Ig_sub"/>
</dbReference>
<feature type="compositionally biased region" description="Basic and acidic residues" evidence="4">
    <location>
        <begin position="1561"/>
        <end position="1628"/>
    </location>
</feature>
<feature type="domain" description="Ig-like" evidence="6">
    <location>
        <begin position="544"/>
        <end position="637"/>
    </location>
</feature>
<feature type="region of interest" description="Disordered" evidence="4">
    <location>
        <begin position="1444"/>
        <end position="1661"/>
    </location>
</feature>
<protein>
    <submittedName>
        <fullName evidence="8">Uncharacterized protein</fullName>
    </submittedName>
</protein>
<keyword evidence="5" id="KW-1133">Transmembrane helix</keyword>
<dbReference type="PANTHER" id="PTHR44170:SF6">
    <property type="entry name" value="CONTACTIN"/>
    <property type="match status" value="1"/>
</dbReference>
<dbReference type="Pfam" id="PF07679">
    <property type="entry name" value="I-set"/>
    <property type="match status" value="3"/>
</dbReference>
<evidence type="ECO:0000256" key="5">
    <source>
        <dbReference type="SAM" id="Phobius"/>
    </source>
</evidence>
<evidence type="ECO:0000256" key="1">
    <source>
        <dbReference type="ARBA" id="ARBA00022737"/>
    </source>
</evidence>
<feature type="domain" description="Ig-like" evidence="6">
    <location>
        <begin position="456"/>
        <end position="540"/>
    </location>
</feature>
<name>A0AAE1CLM5_9GAST</name>
<evidence type="ECO:0000259" key="7">
    <source>
        <dbReference type="PROSITE" id="PS50853"/>
    </source>
</evidence>
<dbReference type="Pfam" id="PF13927">
    <property type="entry name" value="Ig_3"/>
    <property type="match status" value="2"/>
</dbReference>
<keyword evidence="9" id="KW-1185">Reference proteome</keyword>
<evidence type="ECO:0000313" key="8">
    <source>
        <dbReference type="EMBL" id="KAK3708272.1"/>
    </source>
</evidence>
<feature type="domain" description="Fibronectin type-III" evidence="7">
    <location>
        <begin position="639"/>
        <end position="739"/>
    </location>
</feature>
<dbReference type="InterPro" id="IPR036179">
    <property type="entry name" value="Ig-like_dom_sf"/>
</dbReference>
<dbReference type="InterPro" id="IPR007110">
    <property type="entry name" value="Ig-like_dom"/>
</dbReference>
<evidence type="ECO:0000256" key="2">
    <source>
        <dbReference type="ARBA" id="ARBA00023157"/>
    </source>
</evidence>
<evidence type="ECO:0000256" key="4">
    <source>
        <dbReference type="SAM" id="MobiDB-lite"/>
    </source>
</evidence>
<feature type="domain" description="Fibronectin type-III" evidence="7">
    <location>
        <begin position="741"/>
        <end position="843"/>
    </location>
</feature>
<accession>A0AAE1CLM5</accession>
<feature type="compositionally biased region" description="Polar residues" evidence="4">
    <location>
        <begin position="729"/>
        <end position="747"/>
    </location>
</feature>
<keyword evidence="5" id="KW-0812">Transmembrane</keyword>
<feature type="domain" description="Ig-like" evidence="6">
    <location>
        <begin position="65"/>
        <end position="154"/>
    </location>
</feature>
<proteinExistence type="predicted"/>
<feature type="domain" description="Fibronectin type-III" evidence="7">
    <location>
        <begin position="1270"/>
        <end position="1363"/>
    </location>
</feature>
<keyword evidence="5" id="KW-0472">Membrane</keyword>
<dbReference type="InterPro" id="IPR003598">
    <property type="entry name" value="Ig_sub2"/>
</dbReference>
<dbReference type="SUPFAM" id="SSF48726">
    <property type="entry name" value="Immunoglobulin"/>
    <property type="match status" value="6"/>
</dbReference>
<dbReference type="Proteomes" id="UP001283361">
    <property type="component" value="Unassembled WGS sequence"/>
</dbReference>
<gene>
    <name evidence="8" type="ORF">RRG08_023673</name>
</gene>
<feature type="domain" description="Ig-like" evidence="6">
    <location>
        <begin position="261"/>
        <end position="350"/>
    </location>
</feature>
<feature type="domain" description="Fibronectin type-III" evidence="7">
    <location>
        <begin position="848"/>
        <end position="957"/>
    </location>
</feature>